<gene>
    <name evidence="4" type="ORF">ACFSGX_07955</name>
</gene>
<keyword evidence="1 2" id="KW-0597">Phosphoprotein</keyword>
<name>A0ABW4TVX9_9SPHN</name>
<dbReference type="InterPro" id="IPR001789">
    <property type="entry name" value="Sig_transdc_resp-reg_receiver"/>
</dbReference>
<dbReference type="SMART" id="SM00448">
    <property type="entry name" value="REC"/>
    <property type="match status" value="1"/>
</dbReference>
<dbReference type="InterPro" id="IPR011006">
    <property type="entry name" value="CheY-like_superfamily"/>
</dbReference>
<evidence type="ECO:0000256" key="2">
    <source>
        <dbReference type="PROSITE-ProRule" id="PRU00169"/>
    </source>
</evidence>
<dbReference type="PANTHER" id="PTHR44591:SF21">
    <property type="entry name" value="TWO-COMPONENT RESPONSE REGULATOR"/>
    <property type="match status" value="1"/>
</dbReference>
<dbReference type="EMBL" id="JBHUGS010000002">
    <property type="protein sequence ID" value="MFD1950698.1"/>
    <property type="molecule type" value="Genomic_DNA"/>
</dbReference>
<dbReference type="Proteomes" id="UP001597400">
    <property type="component" value="Unassembled WGS sequence"/>
</dbReference>
<feature type="modified residue" description="4-aspartylphosphate" evidence="2">
    <location>
        <position position="62"/>
    </location>
</feature>
<evidence type="ECO:0000313" key="4">
    <source>
        <dbReference type="EMBL" id="MFD1950698.1"/>
    </source>
</evidence>
<dbReference type="SUPFAM" id="SSF52172">
    <property type="entry name" value="CheY-like"/>
    <property type="match status" value="1"/>
</dbReference>
<organism evidence="4 5">
    <name type="scientific">Sphingomonas arantia</name>
    <dbReference type="NCBI Taxonomy" id="1460676"/>
    <lineage>
        <taxon>Bacteria</taxon>
        <taxon>Pseudomonadati</taxon>
        <taxon>Pseudomonadota</taxon>
        <taxon>Alphaproteobacteria</taxon>
        <taxon>Sphingomonadales</taxon>
        <taxon>Sphingomonadaceae</taxon>
        <taxon>Sphingomonas</taxon>
    </lineage>
</organism>
<dbReference type="PANTHER" id="PTHR44591">
    <property type="entry name" value="STRESS RESPONSE REGULATOR PROTEIN 1"/>
    <property type="match status" value="1"/>
</dbReference>
<accession>A0ABW4TVX9</accession>
<dbReference type="Pfam" id="PF00072">
    <property type="entry name" value="Response_reg"/>
    <property type="match status" value="1"/>
</dbReference>
<dbReference type="InterPro" id="IPR050595">
    <property type="entry name" value="Bact_response_regulator"/>
</dbReference>
<evidence type="ECO:0000259" key="3">
    <source>
        <dbReference type="PROSITE" id="PS50110"/>
    </source>
</evidence>
<dbReference type="Gene3D" id="3.40.50.2300">
    <property type="match status" value="1"/>
</dbReference>
<evidence type="ECO:0000313" key="5">
    <source>
        <dbReference type="Proteomes" id="UP001597400"/>
    </source>
</evidence>
<dbReference type="RefSeq" id="WP_380928908.1">
    <property type="nucleotide sequence ID" value="NZ_JBHUGS010000002.1"/>
</dbReference>
<evidence type="ECO:0000256" key="1">
    <source>
        <dbReference type="ARBA" id="ARBA00022553"/>
    </source>
</evidence>
<reference evidence="5" key="1">
    <citation type="journal article" date="2019" name="Int. J. Syst. Evol. Microbiol.">
        <title>The Global Catalogue of Microorganisms (GCM) 10K type strain sequencing project: providing services to taxonomists for standard genome sequencing and annotation.</title>
        <authorList>
            <consortium name="The Broad Institute Genomics Platform"/>
            <consortium name="The Broad Institute Genome Sequencing Center for Infectious Disease"/>
            <person name="Wu L."/>
            <person name="Ma J."/>
        </authorList>
    </citation>
    <scope>NUCLEOTIDE SEQUENCE [LARGE SCALE GENOMIC DNA]</scope>
    <source>
        <strain evidence="5">CGMCC 1.12702</strain>
    </source>
</reference>
<dbReference type="PROSITE" id="PS50110">
    <property type="entry name" value="RESPONSE_REGULATORY"/>
    <property type="match status" value="1"/>
</dbReference>
<keyword evidence="5" id="KW-1185">Reference proteome</keyword>
<proteinExistence type="predicted"/>
<comment type="caution">
    <text evidence="4">The sequence shown here is derived from an EMBL/GenBank/DDBJ whole genome shotgun (WGS) entry which is preliminary data.</text>
</comment>
<feature type="domain" description="Response regulatory" evidence="3">
    <location>
        <begin position="12"/>
        <end position="120"/>
    </location>
</feature>
<protein>
    <submittedName>
        <fullName evidence="4">Response regulator</fullName>
    </submittedName>
</protein>
<sequence length="138" mass="15090">MLFGKRKRSIQRILIVEDEPLVAFDNELFLRDAGFDIVATVDRVEEALGYIDGEELHLVLADISLSDGSGLDVARAARERKIPLLFVTGQCPPEARGLALGVLNKPYNPRELVAAIDAVDAKIAGRTVKRPPPGLDLF</sequence>